<comment type="similarity">
    <text evidence="1">Belongs to the short-chain dehydrogenases/reductases (SDR) family.</text>
</comment>
<proteinExistence type="inferred from homology"/>
<gene>
    <name evidence="4" type="ORF">RHS03_01183</name>
</gene>
<dbReference type="GO" id="GO:0016616">
    <property type="term" value="F:oxidoreductase activity, acting on the CH-OH group of donors, NAD or NADP as acceptor"/>
    <property type="evidence" value="ECO:0007669"/>
    <property type="project" value="TreeGrafter"/>
</dbReference>
<dbReference type="Pfam" id="PF00106">
    <property type="entry name" value="adh_short"/>
    <property type="match status" value="1"/>
</dbReference>
<feature type="compositionally biased region" description="Basic and acidic residues" evidence="2">
    <location>
        <begin position="63"/>
        <end position="72"/>
    </location>
</feature>
<feature type="compositionally biased region" description="Polar residues" evidence="2">
    <location>
        <begin position="73"/>
        <end position="86"/>
    </location>
</feature>
<organism evidence="4 5">
    <name type="scientific">Rhizoctonia solani</name>
    <dbReference type="NCBI Taxonomy" id="456999"/>
    <lineage>
        <taxon>Eukaryota</taxon>
        <taxon>Fungi</taxon>
        <taxon>Dikarya</taxon>
        <taxon>Basidiomycota</taxon>
        <taxon>Agaricomycotina</taxon>
        <taxon>Agaricomycetes</taxon>
        <taxon>Cantharellales</taxon>
        <taxon>Ceratobasidiaceae</taxon>
        <taxon>Rhizoctonia</taxon>
    </lineage>
</organism>
<dbReference type="GO" id="GO:0030497">
    <property type="term" value="P:fatty acid elongation"/>
    <property type="evidence" value="ECO:0007669"/>
    <property type="project" value="TreeGrafter"/>
</dbReference>
<name>A0A8H7HXJ1_9AGAM</name>
<sequence>MAENSSPPVLHSLPPIISASMIIPDSEKSDSSPHSTTARSQSSFGPVDAPPSPPSYSETIASDEDRYRDRSHSPQSGGFRTTSFTRSGLPPRCNHAIDRKMLSSVTGNWHVDTALEIPERLLPPITDFDGRWNREAQQTRKARAEASGRPQVWSSNSNRNPIPPLVETRPNLMLAATNGAISGDIHVVSSDGLIRQSTIVAEGCNGSINLRIHAPPDQLLRVFASSTNGSINIKVPSSFEGAITMSTSWGNVNVSQSIRAKLTTFSSTSNASRGFIGDWQAQGFGDTESHIDDPPRPGPRDPFATWTGPLVDLSSTNGSVNLSYIEEDTPSASAGQFARAIQGFMNSWFGGTGQNDSTGNSGSPRPHPSLFRPLSPAPPIPPIPPIPPVPPIPPTFHQSPLPVPNLPPSGVWSMHSRAPARTFLETTFIQMRVAIVTGAVQGIGRAIALRLAADGLAVGVNDLSRNLEELNGLADEITSHGGKALAVPADISKEPEVIEMVKTVSDAFGGLDVMVANAGIRVPGTTLLEMSEDDFDRVMSVNCKGTLYSYRAAARQMIKQGPERGGRIIGASSTFAASTGQAFIQKIIREVPLKRMGQPEEVAALVSFIASSGASYITGQTLSVDGGQVMS</sequence>
<dbReference type="InterPro" id="IPR055754">
    <property type="entry name" value="DUF7330"/>
</dbReference>
<evidence type="ECO:0000259" key="3">
    <source>
        <dbReference type="Pfam" id="PF24016"/>
    </source>
</evidence>
<dbReference type="InterPro" id="IPR002347">
    <property type="entry name" value="SDR_fam"/>
</dbReference>
<comment type="caution">
    <text evidence="4">The sequence shown here is derived from an EMBL/GenBank/DDBJ whole genome shotgun (WGS) entry which is preliminary data.</text>
</comment>
<feature type="compositionally biased region" description="Polar residues" evidence="2">
    <location>
        <begin position="354"/>
        <end position="363"/>
    </location>
</feature>
<evidence type="ECO:0000313" key="5">
    <source>
        <dbReference type="Proteomes" id="UP000602905"/>
    </source>
</evidence>
<dbReference type="PANTHER" id="PTHR42760:SF121">
    <property type="entry name" value="3-OXOACYL-(ACYL-CARRIER-PROTEIN) REDUCTASE"/>
    <property type="match status" value="1"/>
</dbReference>
<dbReference type="EMBL" id="JACYCD010000044">
    <property type="protein sequence ID" value="KAF8712197.1"/>
    <property type="molecule type" value="Genomic_DNA"/>
</dbReference>
<dbReference type="Proteomes" id="UP000602905">
    <property type="component" value="Unassembled WGS sequence"/>
</dbReference>
<feature type="compositionally biased region" description="Basic and acidic residues" evidence="2">
    <location>
        <begin position="135"/>
        <end position="146"/>
    </location>
</feature>
<feature type="domain" description="DUF7330" evidence="3">
    <location>
        <begin position="167"/>
        <end position="327"/>
    </location>
</feature>
<evidence type="ECO:0000256" key="2">
    <source>
        <dbReference type="SAM" id="MobiDB-lite"/>
    </source>
</evidence>
<feature type="region of interest" description="Disordered" evidence="2">
    <location>
        <begin position="348"/>
        <end position="393"/>
    </location>
</feature>
<dbReference type="PANTHER" id="PTHR42760">
    <property type="entry name" value="SHORT-CHAIN DEHYDROGENASES/REDUCTASES FAMILY MEMBER"/>
    <property type="match status" value="1"/>
</dbReference>
<reference evidence="4" key="1">
    <citation type="submission" date="2020-09" db="EMBL/GenBank/DDBJ databases">
        <title>Comparative genome analyses of four rice-infecting Rhizoctonia solani isolates reveal extensive enrichment of homogalacturonan modification genes.</title>
        <authorList>
            <person name="Lee D.-Y."/>
            <person name="Jeon J."/>
            <person name="Kim K.-T."/>
            <person name="Cheong K."/>
            <person name="Song H."/>
            <person name="Choi G."/>
            <person name="Ko J."/>
            <person name="Opiyo S.O."/>
            <person name="Zuo S."/>
            <person name="Madhav S."/>
            <person name="Lee Y.-H."/>
            <person name="Wang G.-L."/>
        </authorList>
    </citation>
    <scope>NUCLEOTIDE SEQUENCE</scope>
    <source>
        <strain evidence="4">AG1-IA WGL</strain>
    </source>
</reference>
<feature type="non-terminal residue" evidence="4">
    <location>
        <position position="1"/>
    </location>
</feature>
<feature type="compositionally biased region" description="Polar residues" evidence="2">
    <location>
        <begin position="32"/>
        <end position="44"/>
    </location>
</feature>
<dbReference type="Pfam" id="PF13561">
    <property type="entry name" value="adh_short_C2"/>
    <property type="match status" value="1"/>
</dbReference>
<evidence type="ECO:0000313" key="4">
    <source>
        <dbReference type="EMBL" id="KAF8712197.1"/>
    </source>
</evidence>
<dbReference type="Gene3D" id="3.40.50.720">
    <property type="entry name" value="NAD(P)-binding Rossmann-like Domain"/>
    <property type="match status" value="2"/>
</dbReference>
<dbReference type="SUPFAM" id="SSF51735">
    <property type="entry name" value="NAD(P)-binding Rossmann-fold domains"/>
    <property type="match status" value="1"/>
</dbReference>
<dbReference type="AlphaFoldDB" id="A0A8H7HXJ1"/>
<evidence type="ECO:0000256" key="1">
    <source>
        <dbReference type="ARBA" id="ARBA00006484"/>
    </source>
</evidence>
<feature type="compositionally biased region" description="Pro residues" evidence="2">
    <location>
        <begin position="375"/>
        <end position="393"/>
    </location>
</feature>
<protein>
    <submittedName>
        <fullName evidence="4">KR domain</fullName>
    </submittedName>
</protein>
<feature type="region of interest" description="Disordered" evidence="2">
    <location>
        <begin position="135"/>
        <end position="165"/>
    </location>
</feature>
<feature type="region of interest" description="Disordered" evidence="2">
    <location>
        <begin position="1"/>
        <end position="92"/>
    </location>
</feature>
<dbReference type="PRINTS" id="PR00081">
    <property type="entry name" value="GDHRDH"/>
</dbReference>
<dbReference type="Pfam" id="PF24016">
    <property type="entry name" value="DUF7330"/>
    <property type="match status" value="1"/>
</dbReference>
<dbReference type="InterPro" id="IPR036291">
    <property type="entry name" value="NAD(P)-bd_dom_sf"/>
</dbReference>
<accession>A0A8H7HXJ1</accession>
<dbReference type="OrthoDB" id="5289249at2759"/>